<organism evidence="4 5">
    <name type="scientific">Daedalea quercina L-15889</name>
    <dbReference type="NCBI Taxonomy" id="1314783"/>
    <lineage>
        <taxon>Eukaryota</taxon>
        <taxon>Fungi</taxon>
        <taxon>Dikarya</taxon>
        <taxon>Basidiomycota</taxon>
        <taxon>Agaricomycotina</taxon>
        <taxon>Agaricomycetes</taxon>
        <taxon>Polyporales</taxon>
        <taxon>Fomitopsis</taxon>
    </lineage>
</organism>
<dbReference type="AlphaFoldDB" id="A0A165QCE5"/>
<dbReference type="Proteomes" id="UP000076727">
    <property type="component" value="Unassembled WGS sequence"/>
</dbReference>
<dbReference type="STRING" id="1314783.A0A165QCE5"/>
<evidence type="ECO:0000313" key="4">
    <source>
        <dbReference type="EMBL" id="KZT69272.1"/>
    </source>
</evidence>
<dbReference type="PANTHER" id="PTHR14097:SF7">
    <property type="entry name" value="OXIDOREDUCTASE HTATIP2"/>
    <property type="match status" value="1"/>
</dbReference>
<dbReference type="GO" id="GO:0051170">
    <property type="term" value="P:import into nucleus"/>
    <property type="evidence" value="ECO:0007669"/>
    <property type="project" value="TreeGrafter"/>
</dbReference>
<evidence type="ECO:0000256" key="2">
    <source>
        <dbReference type="ARBA" id="ARBA00006617"/>
    </source>
</evidence>
<protein>
    <recommendedName>
        <fullName evidence="3">Semialdehyde dehydrogenase NAD-binding domain-containing protein</fullName>
    </recommendedName>
</protein>
<dbReference type="EMBL" id="KV429059">
    <property type="protein sequence ID" value="KZT69272.1"/>
    <property type="molecule type" value="Genomic_DNA"/>
</dbReference>
<dbReference type="InterPro" id="IPR000534">
    <property type="entry name" value="Semialdehyde_DH_NAD-bd"/>
</dbReference>
<proteinExistence type="inferred from homology"/>
<comment type="subcellular location">
    <subcellularLocation>
        <location evidence="1">Mitochondrion outer membrane</location>
        <topology evidence="1">Peripheral membrane protein</topology>
    </subcellularLocation>
</comment>
<dbReference type="SUPFAM" id="SSF51735">
    <property type="entry name" value="NAD(P)-binding Rossmann-fold domains"/>
    <property type="match status" value="1"/>
</dbReference>
<evidence type="ECO:0000259" key="3">
    <source>
        <dbReference type="Pfam" id="PF01118"/>
    </source>
</evidence>
<comment type="similarity">
    <text evidence="2">Belongs to the FMP52 family.</text>
</comment>
<sequence>MAGLSALILGATGATGKVLLQELLASPKFSSVSEYGRHVTAPEKVAAGKDKLEQKTIDFEKLDDAGLKDKKWDVVFITLGTTRKNAGSAEAFEKIDRDGGANANSPFLYMKSKGKTELALADLGYSDTVIFRPAALGDADRNEHRPLEVYVHAAAKAISTFIPSIYMPVPKLAKAMRVVGEVGSQGVPPERVRKMGSEKAPWSILDNNAILAIADSFN</sequence>
<dbReference type="Gene3D" id="3.40.50.720">
    <property type="entry name" value="NAD(P)-binding Rossmann-like Domain"/>
    <property type="match status" value="2"/>
</dbReference>
<accession>A0A165QCE5</accession>
<reference evidence="4 5" key="1">
    <citation type="journal article" date="2016" name="Mol. Biol. Evol.">
        <title>Comparative Genomics of Early-Diverging Mushroom-Forming Fungi Provides Insights into the Origins of Lignocellulose Decay Capabilities.</title>
        <authorList>
            <person name="Nagy L.G."/>
            <person name="Riley R."/>
            <person name="Tritt A."/>
            <person name="Adam C."/>
            <person name="Daum C."/>
            <person name="Floudas D."/>
            <person name="Sun H."/>
            <person name="Yadav J.S."/>
            <person name="Pangilinan J."/>
            <person name="Larsson K.H."/>
            <person name="Matsuura K."/>
            <person name="Barry K."/>
            <person name="Labutti K."/>
            <person name="Kuo R."/>
            <person name="Ohm R.A."/>
            <person name="Bhattacharya S.S."/>
            <person name="Shirouzu T."/>
            <person name="Yoshinaga Y."/>
            <person name="Martin F.M."/>
            <person name="Grigoriev I.V."/>
            <person name="Hibbett D.S."/>
        </authorList>
    </citation>
    <scope>NUCLEOTIDE SEQUENCE [LARGE SCALE GENOMIC DNA]</scope>
    <source>
        <strain evidence="4 5">L-15889</strain>
    </source>
</reference>
<dbReference type="OrthoDB" id="430436at2759"/>
<dbReference type="GO" id="GO:0016620">
    <property type="term" value="F:oxidoreductase activity, acting on the aldehyde or oxo group of donors, NAD or NADP as acceptor"/>
    <property type="evidence" value="ECO:0007669"/>
    <property type="project" value="InterPro"/>
</dbReference>
<keyword evidence="5" id="KW-1185">Reference proteome</keyword>
<evidence type="ECO:0000313" key="5">
    <source>
        <dbReference type="Proteomes" id="UP000076727"/>
    </source>
</evidence>
<dbReference type="GO" id="GO:0005741">
    <property type="term" value="C:mitochondrial outer membrane"/>
    <property type="evidence" value="ECO:0007669"/>
    <property type="project" value="UniProtKB-SubCell"/>
</dbReference>
<evidence type="ECO:0000256" key="1">
    <source>
        <dbReference type="ARBA" id="ARBA00004450"/>
    </source>
</evidence>
<dbReference type="Pfam" id="PF01118">
    <property type="entry name" value="Semialdhyde_dh"/>
    <property type="match status" value="1"/>
</dbReference>
<name>A0A165QCE5_9APHY</name>
<dbReference type="GO" id="GO:1901607">
    <property type="term" value="P:alpha-amino acid biosynthetic process"/>
    <property type="evidence" value="ECO:0007669"/>
    <property type="project" value="UniProtKB-ARBA"/>
</dbReference>
<feature type="domain" description="Semialdehyde dehydrogenase NAD-binding" evidence="3">
    <location>
        <begin position="7"/>
        <end position="82"/>
    </location>
</feature>
<dbReference type="GO" id="GO:0051287">
    <property type="term" value="F:NAD binding"/>
    <property type="evidence" value="ECO:0007669"/>
    <property type="project" value="InterPro"/>
</dbReference>
<dbReference type="InterPro" id="IPR036291">
    <property type="entry name" value="NAD(P)-bd_dom_sf"/>
</dbReference>
<dbReference type="PANTHER" id="PTHR14097">
    <property type="entry name" value="OXIDOREDUCTASE HTATIP2"/>
    <property type="match status" value="1"/>
</dbReference>
<gene>
    <name evidence="4" type="ORF">DAEQUDRAFT_271030</name>
</gene>